<sequence length="151" mass="17097">MRAVIQRVTRASVMVDGSIVGSIGKGLCLLVGITNGDEPKDIEYLVRKILNLRLFDDEDGKMWKKGVQDLDLEILSVSQFTLYAKTEKGLKPDFHLAMKSSLSKDFYERFLQKLKDDYRADRIQDGQFGAMMDVAIHNDGPVTIILDSRQK</sequence>
<comment type="similarity">
    <text evidence="1 6">Belongs to the DTD family.</text>
</comment>
<evidence type="ECO:0000313" key="8">
    <source>
        <dbReference type="Proteomes" id="UP000268162"/>
    </source>
</evidence>
<evidence type="ECO:0000256" key="5">
    <source>
        <dbReference type="ARBA" id="ARBA00048018"/>
    </source>
</evidence>
<evidence type="ECO:0000256" key="2">
    <source>
        <dbReference type="ARBA" id="ARBA00013056"/>
    </source>
</evidence>
<comment type="catalytic activity">
    <reaction evidence="5">
        <text>a D-aminoacyl-tRNA + H2O = a tRNA + a D-alpha-amino acid + H(+)</text>
        <dbReference type="Rhea" id="RHEA:13953"/>
        <dbReference type="Rhea" id="RHEA-COMP:10123"/>
        <dbReference type="Rhea" id="RHEA-COMP:10124"/>
        <dbReference type="ChEBI" id="CHEBI:15377"/>
        <dbReference type="ChEBI" id="CHEBI:15378"/>
        <dbReference type="ChEBI" id="CHEBI:59871"/>
        <dbReference type="ChEBI" id="CHEBI:78442"/>
        <dbReference type="ChEBI" id="CHEBI:79333"/>
        <dbReference type="EC" id="3.1.1.96"/>
    </reaction>
</comment>
<organism evidence="7 8">
    <name type="scientific">Dimargaris cristalligena</name>
    <dbReference type="NCBI Taxonomy" id="215637"/>
    <lineage>
        <taxon>Eukaryota</taxon>
        <taxon>Fungi</taxon>
        <taxon>Fungi incertae sedis</taxon>
        <taxon>Zoopagomycota</taxon>
        <taxon>Kickxellomycotina</taxon>
        <taxon>Dimargaritomycetes</taxon>
        <taxon>Dimargaritales</taxon>
        <taxon>Dimargaritaceae</taxon>
        <taxon>Dimargaris</taxon>
    </lineage>
</organism>
<dbReference type="FunFam" id="3.50.80.10:FF:000001">
    <property type="entry name" value="D-aminoacyl-tRNA deacylase"/>
    <property type="match status" value="1"/>
</dbReference>
<keyword evidence="6" id="KW-0963">Cytoplasm</keyword>
<dbReference type="HAMAP" id="MF_00518">
    <property type="entry name" value="Deacylase_Dtd"/>
    <property type="match status" value="1"/>
</dbReference>
<dbReference type="EC" id="3.1.1.96" evidence="2 6"/>
<dbReference type="InterPro" id="IPR023509">
    <property type="entry name" value="DTD-like_sf"/>
</dbReference>
<keyword evidence="6" id="KW-0820">tRNA-binding</keyword>
<dbReference type="PANTHER" id="PTHR10472">
    <property type="entry name" value="D-TYROSYL-TRNA TYR DEACYLASE"/>
    <property type="match status" value="1"/>
</dbReference>
<dbReference type="Gene3D" id="3.50.80.10">
    <property type="entry name" value="D-tyrosyl-tRNA(Tyr) deacylase"/>
    <property type="match status" value="1"/>
</dbReference>
<dbReference type="CDD" id="cd00563">
    <property type="entry name" value="Dtyr_deacylase"/>
    <property type="match status" value="1"/>
</dbReference>
<evidence type="ECO:0000256" key="1">
    <source>
        <dbReference type="ARBA" id="ARBA00009673"/>
    </source>
</evidence>
<keyword evidence="8" id="KW-1185">Reference proteome</keyword>
<dbReference type="GO" id="GO:0051500">
    <property type="term" value="F:D-tyrosyl-tRNA(Tyr) deacylase activity"/>
    <property type="evidence" value="ECO:0007669"/>
    <property type="project" value="TreeGrafter"/>
</dbReference>
<dbReference type="AlphaFoldDB" id="A0A4P9ZLR7"/>
<evidence type="ECO:0000256" key="4">
    <source>
        <dbReference type="ARBA" id="ARBA00047676"/>
    </source>
</evidence>
<dbReference type="STRING" id="215637.A0A4P9ZLR7"/>
<dbReference type="Proteomes" id="UP000268162">
    <property type="component" value="Unassembled WGS sequence"/>
</dbReference>
<accession>A0A4P9ZLR7</accession>
<dbReference type="EMBL" id="ML003872">
    <property type="protein sequence ID" value="RKP33441.1"/>
    <property type="molecule type" value="Genomic_DNA"/>
</dbReference>
<dbReference type="NCBIfam" id="TIGR00256">
    <property type="entry name" value="D-aminoacyl-tRNA deacylase"/>
    <property type="match status" value="1"/>
</dbReference>
<dbReference type="Pfam" id="PF02580">
    <property type="entry name" value="Tyr_Deacylase"/>
    <property type="match status" value="1"/>
</dbReference>
<proteinExistence type="inferred from homology"/>
<keyword evidence="6" id="KW-0694">RNA-binding</keyword>
<dbReference type="GO" id="GO:0000049">
    <property type="term" value="F:tRNA binding"/>
    <property type="evidence" value="ECO:0007669"/>
    <property type="project" value="UniProtKB-KW"/>
</dbReference>
<evidence type="ECO:0000313" key="7">
    <source>
        <dbReference type="EMBL" id="RKP33441.1"/>
    </source>
</evidence>
<dbReference type="GO" id="GO:0106026">
    <property type="term" value="F:Gly-tRNA(Ala) deacylase activity"/>
    <property type="evidence" value="ECO:0007669"/>
    <property type="project" value="RHEA"/>
</dbReference>
<reference evidence="8" key="1">
    <citation type="journal article" date="2018" name="Nat. Microbiol.">
        <title>Leveraging single-cell genomics to expand the fungal tree of life.</title>
        <authorList>
            <person name="Ahrendt S.R."/>
            <person name="Quandt C.A."/>
            <person name="Ciobanu D."/>
            <person name="Clum A."/>
            <person name="Salamov A."/>
            <person name="Andreopoulos B."/>
            <person name="Cheng J.F."/>
            <person name="Woyke T."/>
            <person name="Pelin A."/>
            <person name="Henrissat B."/>
            <person name="Reynolds N.K."/>
            <person name="Benny G.L."/>
            <person name="Smith M.E."/>
            <person name="James T.Y."/>
            <person name="Grigoriev I.V."/>
        </authorList>
    </citation>
    <scope>NUCLEOTIDE SEQUENCE [LARGE SCALE GENOMIC DNA]</scope>
    <source>
        <strain evidence="8">RSA 468</strain>
    </source>
</reference>
<dbReference type="InterPro" id="IPR003732">
    <property type="entry name" value="Daa-tRNA_deacyls_DTD"/>
</dbReference>
<evidence type="ECO:0000256" key="3">
    <source>
        <dbReference type="ARBA" id="ARBA00020007"/>
    </source>
</evidence>
<dbReference type="GO" id="GO:0005737">
    <property type="term" value="C:cytoplasm"/>
    <property type="evidence" value="ECO:0007669"/>
    <property type="project" value="UniProtKB-SubCell"/>
</dbReference>
<dbReference type="PANTHER" id="PTHR10472:SF5">
    <property type="entry name" value="D-AMINOACYL-TRNA DEACYLASE 1"/>
    <property type="match status" value="1"/>
</dbReference>
<name>A0A4P9ZLR7_9FUNG</name>
<evidence type="ECO:0000256" key="6">
    <source>
        <dbReference type="RuleBase" id="RU003470"/>
    </source>
</evidence>
<gene>
    <name evidence="7" type="ORF">BJ085DRAFT_41480</name>
</gene>
<comment type="subcellular location">
    <subcellularLocation>
        <location evidence="6">Cytoplasm</location>
    </subcellularLocation>
</comment>
<dbReference type="OrthoDB" id="275783at2759"/>
<keyword evidence="6" id="KW-0378">Hydrolase</keyword>
<protein>
    <recommendedName>
        <fullName evidence="3 6">D-aminoacyl-tRNA deacylase</fullName>
        <ecNumber evidence="2 6">3.1.1.96</ecNumber>
    </recommendedName>
</protein>
<dbReference type="SUPFAM" id="SSF69500">
    <property type="entry name" value="DTD-like"/>
    <property type="match status" value="1"/>
</dbReference>
<comment type="catalytic activity">
    <reaction evidence="4">
        <text>glycyl-tRNA(Ala) + H2O = tRNA(Ala) + glycine + H(+)</text>
        <dbReference type="Rhea" id="RHEA:53744"/>
        <dbReference type="Rhea" id="RHEA-COMP:9657"/>
        <dbReference type="Rhea" id="RHEA-COMP:13640"/>
        <dbReference type="ChEBI" id="CHEBI:15377"/>
        <dbReference type="ChEBI" id="CHEBI:15378"/>
        <dbReference type="ChEBI" id="CHEBI:57305"/>
        <dbReference type="ChEBI" id="CHEBI:78442"/>
        <dbReference type="ChEBI" id="CHEBI:78522"/>
        <dbReference type="EC" id="3.1.1.96"/>
    </reaction>
</comment>